<accession>A0ABV6LQ34</accession>
<organism evidence="7 8">
    <name type="scientific">Pontibacillus salicampi</name>
    <dbReference type="NCBI Taxonomy" id="1449801"/>
    <lineage>
        <taxon>Bacteria</taxon>
        <taxon>Bacillati</taxon>
        <taxon>Bacillota</taxon>
        <taxon>Bacilli</taxon>
        <taxon>Bacillales</taxon>
        <taxon>Bacillaceae</taxon>
        <taxon>Pontibacillus</taxon>
    </lineage>
</organism>
<sequence>METNVETNVQNSGKPSLFGMVLNPGEQFEKVKSNPKVWVPLMFVTLLFTIGMSLMAMSLDAETIQGQQAGAVPAEQEEMLMMIAKVTMAITGIFIAPFTALIYTVIYLIVAKIAGSPAGFKKLFSMITYTLVISGFGLILNSLLMMAFGGNEMVHYTSLAGLLGQGSGIMNGIEIFAIWQTILTAIGLQKVGEMSKGLSWTAAILLFIATVFIGALSGAAGTM</sequence>
<feature type="transmembrane region" description="Helical" evidence="5">
    <location>
        <begin position="168"/>
        <end position="188"/>
    </location>
</feature>
<feature type="transmembrane region" description="Helical" evidence="5">
    <location>
        <begin position="79"/>
        <end position="111"/>
    </location>
</feature>
<protein>
    <submittedName>
        <fullName evidence="7">Yip1 family protein</fullName>
    </submittedName>
</protein>
<dbReference type="EMBL" id="JBHLTP010000011">
    <property type="protein sequence ID" value="MFC0524434.1"/>
    <property type="molecule type" value="Genomic_DNA"/>
</dbReference>
<reference evidence="7 8" key="1">
    <citation type="submission" date="2024-09" db="EMBL/GenBank/DDBJ databases">
        <authorList>
            <person name="Sun Q."/>
            <person name="Mori K."/>
        </authorList>
    </citation>
    <scope>NUCLEOTIDE SEQUENCE [LARGE SCALE GENOMIC DNA]</scope>
    <source>
        <strain evidence="7 8">NCAIM B.02529</strain>
    </source>
</reference>
<evidence type="ECO:0000256" key="4">
    <source>
        <dbReference type="ARBA" id="ARBA00023136"/>
    </source>
</evidence>
<evidence type="ECO:0000313" key="8">
    <source>
        <dbReference type="Proteomes" id="UP001589836"/>
    </source>
</evidence>
<keyword evidence="3 5" id="KW-1133">Transmembrane helix</keyword>
<feature type="transmembrane region" description="Helical" evidence="5">
    <location>
        <begin position="123"/>
        <end position="148"/>
    </location>
</feature>
<dbReference type="Proteomes" id="UP001589836">
    <property type="component" value="Unassembled WGS sequence"/>
</dbReference>
<feature type="transmembrane region" description="Helical" evidence="5">
    <location>
        <begin position="200"/>
        <end position="220"/>
    </location>
</feature>
<gene>
    <name evidence="7" type="ORF">ACFFGV_12740</name>
</gene>
<comment type="subcellular location">
    <subcellularLocation>
        <location evidence="1">Membrane</location>
        <topology evidence="1">Multi-pass membrane protein</topology>
    </subcellularLocation>
</comment>
<evidence type="ECO:0000259" key="6">
    <source>
        <dbReference type="Pfam" id="PF04893"/>
    </source>
</evidence>
<dbReference type="RefSeq" id="WP_377348408.1">
    <property type="nucleotide sequence ID" value="NZ_JBHLTP010000011.1"/>
</dbReference>
<keyword evidence="4 5" id="KW-0472">Membrane</keyword>
<evidence type="ECO:0000256" key="5">
    <source>
        <dbReference type="SAM" id="Phobius"/>
    </source>
</evidence>
<keyword evidence="8" id="KW-1185">Reference proteome</keyword>
<name>A0ABV6LQ34_9BACI</name>
<proteinExistence type="predicted"/>
<evidence type="ECO:0000313" key="7">
    <source>
        <dbReference type="EMBL" id="MFC0524434.1"/>
    </source>
</evidence>
<evidence type="ECO:0000256" key="2">
    <source>
        <dbReference type="ARBA" id="ARBA00022692"/>
    </source>
</evidence>
<evidence type="ECO:0000256" key="1">
    <source>
        <dbReference type="ARBA" id="ARBA00004141"/>
    </source>
</evidence>
<feature type="transmembrane region" description="Helical" evidence="5">
    <location>
        <begin position="37"/>
        <end position="59"/>
    </location>
</feature>
<keyword evidence="2 5" id="KW-0812">Transmembrane</keyword>
<feature type="domain" description="Yip1" evidence="6">
    <location>
        <begin position="18"/>
        <end position="214"/>
    </location>
</feature>
<dbReference type="InterPro" id="IPR006977">
    <property type="entry name" value="Yip1_dom"/>
</dbReference>
<dbReference type="Pfam" id="PF04893">
    <property type="entry name" value="Yip1"/>
    <property type="match status" value="1"/>
</dbReference>
<evidence type="ECO:0000256" key="3">
    <source>
        <dbReference type="ARBA" id="ARBA00022989"/>
    </source>
</evidence>
<comment type="caution">
    <text evidence="7">The sequence shown here is derived from an EMBL/GenBank/DDBJ whole genome shotgun (WGS) entry which is preliminary data.</text>
</comment>